<organism evidence="2 3">
    <name type="scientific">Bombardia bombarda</name>
    <dbReference type="NCBI Taxonomy" id="252184"/>
    <lineage>
        <taxon>Eukaryota</taxon>
        <taxon>Fungi</taxon>
        <taxon>Dikarya</taxon>
        <taxon>Ascomycota</taxon>
        <taxon>Pezizomycotina</taxon>
        <taxon>Sordariomycetes</taxon>
        <taxon>Sordariomycetidae</taxon>
        <taxon>Sordariales</taxon>
        <taxon>Lasiosphaeriaceae</taxon>
        <taxon>Bombardia</taxon>
    </lineage>
</organism>
<evidence type="ECO:0000313" key="3">
    <source>
        <dbReference type="Proteomes" id="UP001174934"/>
    </source>
</evidence>
<reference evidence="2" key="1">
    <citation type="submission" date="2023-06" db="EMBL/GenBank/DDBJ databases">
        <title>Genome-scale phylogeny and comparative genomics of the fungal order Sordariales.</title>
        <authorList>
            <consortium name="Lawrence Berkeley National Laboratory"/>
            <person name="Hensen N."/>
            <person name="Bonometti L."/>
            <person name="Westerberg I."/>
            <person name="Brannstrom I.O."/>
            <person name="Guillou S."/>
            <person name="Cros-Aarteil S."/>
            <person name="Calhoun S."/>
            <person name="Haridas S."/>
            <person name="Kuo A."/>
            <person name="Mondo S."/>
            <person name="Pangilinan J."/>
            <person name="Riley R."/>
            <person name="LaButti K."/>
            <person name="Andreopoulos B."/>
            <person name="Lipzen A."/>
            <person name="Chen C."/>
            <person name="Yanf M."/>
            <person name="Daum C."/>
            <person name="Ng V."/>
            <person name="Clum A."/>
            <person name="Steindorff A."/>
            <person name="Ohm R."/>
            <person name="Martin F."/>
            <person name="Silar P."/>
            <person name="Natvig D."/>
            <person name="Lalanne C."/>
            <person name="Gautier V."/>
            <person name="Ament-velasquez S.L."/>
            <person name="Kruys A."/>
            <person name="Hutchinson M.I."/>
            <person name="Powell A.J."/>
            <person name="Barry K."/>
            <person name="Miller A.N."/>
            <person name="Grigoriev I.V."/>
            <person name="Debuchy R."/>
            <person name="Gladieux P."/>
            <person name="Thoren M.H."/>
            <person name="Johannesson H."/>
        </authorList>
    </citation>
    <scope>NUCLEOTIDE SEQUENCE</scope>
    <source>
        <strain evidence="2">SMH3391-2</strain>
    </source>
</reference>
<feature type="region of interest" description="Disordered" evidence="1">
    <location>
        <begin position="1"/>
        <end position="60"/>
    </location>
</feature>
<feature type="non-terminal residue" evidence="2">
    <location>
        <position position="89"/>
    </location>
</feature>
<gene>
    <name evidence="2" type="ORF">B0T17DRAFT_469694</name>
</gene>
<accession>A0AA39WUM3</accession>
<evidence type="ECO:0000313" key="2">
    <source>
        <dbReference type="EMBL" id="KAK0621866.1"/>
    </source>
</evidence>
<keyword evidence="3" id="KW-1185">Reference proteome</keyword>
<sequence length="89" mass="9319">SPTENIVPDALAEGGAKGKTGGGEPLDSSRDPPPQPKILSASIPGNNPKLTEEQQKEVDAHNAEFEKKHGKATVAEDDKVDKNFWSGGG</sequence>
<dbReference type="AlphaFoldDB" id="A0AA39WUM3"/>
<feature type="non-terminal residue" evidence="2">
    <location>
        <position position="1"/>
    </location>
</feature>
<dbReference type="Proteomes" id="UP001174934">
    <property type="component" value="Unassembled WGS sequence"/>
</dbReference>
<proteinExistence type="predicted"/>
<name>A0AA39WUM3_9PEZI</name>
<feature type="compositionally biased region" description="Gly residues" evidence="1">
    <location>
        <begin position="15"/>
        <end position="24"/>
    </location>
</feature>
<comment type="caution">
    <text evidence="2">The sequence shown here is derived from an EMBL/GenBank/DDBJ whole genome shotgun (WGS) entry which is preliminary data.</text>
</comment>
<dbReference type="EMBL" id="JAULSR010000004">
    <property type="protein sequence ID" value="KAK0621866.1"/>
    <property type="molecule type" value="Genomic_DNA"/>
</dbReference>
<protein>
    <submittedName>
        <fullName evidence="2">Uncharacterized protein</fullName>
    </submittedName>
</protein>
<feature type="compositionally biased region" description="Basic and acidic residues" evidence="1">
    <location>
        <begin position="50"/>
        <end position="60"/>
    </location>
</feature>
<evidence type="ECO:0000256" key="1">
    <source>
        <dbReference type="SAM" id="MobiDB-lite"/>
    </source>
</evidence>